<protein>
    <submittedName>
        <fullName evidence="2">Uncharacterized protein</fullName>
    </submittedName>
</protein>
<feature type="compositionally biased region" description="Basic and acidic residues" evidence="1">
    <location>
        <begin position="18"/>
        <end position="29"/>
    </location>
</feature>
<evidence type="ECO:0000313" key="2">
    <source>
        <dbReference type="EMBL" id="KZP30413.1"/>
    </source>
</evidence>
<accession>A0A166TAS8</accession>
<proteinExistence type="predicted"/>
<keyword evidence="3" id="KW-1185">Reference proteome</keyword>
<dbReference type="AlphaFoldDB" id="A0A166TAS8"/>
<evidence type="ECO:0000256" key="1">
    <source>
        <dbReference type="SAM" id="MobiDB-lite"/>
    </source>
</evidence>
<dbReference type="EMBL" id="KV417494">
    <property type="protein sequence ID" value="KZP30413.1"/>
    <property type="molecule type" value="Genomic_DNA"/>
</dbReference>
<gene>
    <name evidence="2" type="ORF">FIBSPDRAFT_850696</name>
</gene>
<sequence length="67" mass="7064">MPREPVRGGQPCPPRNQRPLEGKKPKEADGAEDAVVDGYHVAFALGSACVDCCGVRAVRSNRGSSRG</sequence>
<name>A0A166TAS8_9AGAM</name>
<feature type="region of interest" description="Disordered" evidence="1">
    <location>
        <begin position="1"/>
        <end position="29"/>
    </location>
</feature>
<reference evidence="2 3" key="1">
    <citation type="journal article" date="2016" name="Mol. Biol. Evol.">
        <title>Comparative Genomics of Early-Diverging Mushroom-Forming Fungi Provides Insights into the Origins of Lignocellulose Decay Capabilities.</title>
        <authorList>
            <person name="Nagy L.G."/>
            <person name="Riley R."/>
            <person name="Tritt A."/>
            <person name="Adam C."/>
            <person name="Daum C."/>
            <person name="Floudas D."/>
            <person name="Sun H."/>
            <person name="Yadav J.S."/>
            <person name="Pangilinan J."/>
            <person name="Larsson K.H."/>
            <person name="Matsuura K."/>
            <person name="Barry K."/>
            <person name="Labutti K."/>
            <person name="Kuo R."/>
            <person name="Ohm R.A."/>
            <person name="Bhattacharya S.S."/>
            <person name="Shirouzu T."/>
            <person name="Yoshinaga Y."/>
            <person name="Martin F.M."/>
            <person name="Grigoriev I.V."/>
            <person name="Hibbett D.S."/>
        </authorList>
    </citation>
    <scope>NUCLEOTIDE SEQUENCE [LARGE SCALE GENOMIC DNA]</scope>
    <source>
        <strain evidence="2 3">CBS 109695</strain>
    </source>
</reference>
<evidence type="ECO:0000313" key="3">
    <source>
        <dbReference type="Proteomes" id="UP000076532"/>
    </source>
</evidence>
<organism evidence="2 3">
    <name type="scientific">Athelia psychrophila</name>
    <dbReference type="NCBI Taxonomy" id="1759441"/>
    <lineage>
        <taxon>Eukaryota</taxon>
        <taxon>Fungi</taxon>
        <taxon>Dikarya</taxon>
        <taxon>Basidiomycota</taxon>
        <taxon>Agaricomycotina</taxon>
        <taxon>Agaricomycetes</taxon>
        <taxon>Agaricomycetidae</taxon>
        <taxon>Atheliales</taxon>
        <taxon>Atheliaceae</taxon>
        <taxon>Athelia</taxon>
    </lineage>
</organism>
<dbReference type="Proteomes" id="UP000076532">
    <property type="component" value="Unassembled WGS sequence"/>
</dbReference>